<dbReference type="STRING" id="30732.ENSOMEP00000028590"/>
<accession>A0A3B3DGQ5</accession>
<dbReference type="GO" id="GO:0006261">
    <property type="term" value="P:DNA-templated DNA replication"/>
    <property type="evidence" value="ECO:0007669"/>
    <property type="project" value="TreeGrafter"/>
</dbReference>
<evidence type="ECO:0000313" key="1">
    <source>
        <dbReference type="Ensembl" id="ENSOMEP00000028590.1"/>
    </source>
</evidence>
<dbReference type="GeneTree" id="ENSGT01140000286176"/>
<dbReference type="InterPro" id="IPR007218">
    <property type="entry name" value="DNA_pol_delta_4"/>
</dbReference>
<name>A0A3B3DGQ5_ORYME</name>
<dbReference type="AlphaFoldDB" id="A0A3B3DGQ5"/>
<dbReference type="GO" id="GO:0043625">
    <property type="term" value="C:delta DNA polymerase complex"/>
    <property type="evidence" value="ECO:0007669"/>
    <property type="project" value="TreeGrafter"/>
</dbReference>
<dbReference type="Proteomes" id="UP000261560">
    <property type="component" value="Unplaced"/>
</dbReference>
<protein>
    <submittedName>
        <fullName evidence="1">Uncharacterized protein</fullName>
    </submittedName>
</protein>
<reference evidence="1" key="2">
    <citation type="submission" date="2025-09" db="UniProtKB">
        <authorList>
            <consortium name="Ensembl"/>
        </authorList>
    </citation>
    <scope>IDENTIFICATION</scope>
</reference>
<evidence type="ECO:0000313" key="2">
    <source>
        <dbReference type="Proteomes" id="UP000261560"/>
    </source>
</evidence>
<reference evidence="1" key="1">
    <citation type="submission" date="2025-08" db="UniProtKB">
        <authorList>
            <consortium name="Ensembl"/>
        </authorList>
    </citation>
    <scope>IDENTIFICATION</scope>
</reference>
<dbReference type="PANTHER" id="PTHR14303">
    <property type="entry name" value="DNA POLYMERASE DELTA SUBUNIT 4"/>
    <property type="match status" value="1"/>
</dbReference>
<dbReference type="PaxDb" id="30732-ENSOMEP00000028590"/>
<dbReference type="GO" id="GO:0000731">
    <property type="term" value="P:DNA synthesis involved in DNA repair"/>
    <property type="evidence" value="ECO:0007669"/>
    <property type="project" value="InterPro"/>
</dbReference>
<sequence>MEASSHEKLEINGKTLQRKPVKRVCIDLEEEESSVPSGVLPGSHHRRLTSRLRHLSFSFLTSLSSGISRLQRWERAELHGLSPPQEVRELLLKAPADSDLWSEYPL</sequence>
<dbReference type="Ensembl" id="ENSOMET00000031910.1">
    <property type="protein sequence ID" value="ENSOMEP00000028590.1"/>
    <property type="gene ID" value="ENSOMEG00000011745.1"/>
</dbReference>
<dbReference type="Pfam" id="PF04081">
    <property type="entry name" value="DNA_pol_delta_4"/>
    <property type="match status" value="1"/>
</dbReference>
<proteinExistence type="predicted"/>
<organism evidence="1 2">
    <name type="scientific">Oryzias melastigma</name>
    <name type="common">Marine medaka</name>
    <dbReference type="NCBI Taxonomy" id="30732"/>
    <lineage>
        <taxon>Eukaryota</taxon>
        <taxon>Metazoa</taxon>
        <taxon>Chordata</taxon>
        <taxon>Craniata</taxon>
        <taxon>Vertebrata</taxon>
        <taxon>Euteleostomi</taxon>
        <taxon>Actinopterygii</taxon>
        <taxon>Neopterygii</taxon>
        <taxon>Teleostei</taxon>
        <taxon>Neoteleostei</taxon>
        <taxon>Acanthomorphata</taxon>
        <taxon>Ovalentaria</taxon>
        <taxon>Atherinomorphae</taxon>
        <taxon>Beloniformes</taxon>
        <taxon>Adrianichthyidae</taxon>
        <taxon>Oryziinae</taxon>
        <taxon>Oryzias</taxon>
    </lineage>
</organism>
<dbReference type="PANTHER" id="PTHR14303:SF0">
    <property type="entry name" value="DNA POLYMERASE DELTA SUBUNIT 4"/>
    <property type="match status" value="1"/>
</dbReference>
<keyword evidence="2" id="KW-1185">Reference proteome</keyword>
<dbReference type="GO" id="GO:0003887">
    <property type="term" value="F:DNA-directed DNA polymerase activity"/>
    <property type="evidence" value="ECO:0007669"/>
    <property type="project" value="TreeGrafter"/>
</dbReference>